<dbReference type="GO" id="GO:0006367">
    <property type="term" value="P:transcription initiation at RNA polymerase II promoter"/>
    <property type="evidence" value="ECO:0007669"/>
    <property type="project" value="TreeGrafter"/>
</dbReference>
<comment type="caution">
    <text evidence="6">The sequence shown here is derived from an EMBL/GenBank/DDBJ whole genome shotgun (WGS) entry which is preliminary data.</text>
</comment>
<dbReference type="Pfam" id="PF16203">
    <property type="entry name" value="ERCC3_RAD25_C"/>
    <property type="match status" value="1"/>
</dbReference>
<dbReference type="Gene3D" id="3.40.50.300">
    <property type="entry name" value="P-loop containing nucleotide triphosphate hydrolases"/>
    <property type="match status" value="1"/>
</dbReference>
<dbReference type="GO" id="GO:0016787">
    <property type="term" value="F:hydrolase activity"/>
    <property type="evidence" value="ECO:0007669"/>
    <property type="project" value="UniProtKB-KW"/>
</dbReference>
<evidence type="ECO:0000256" key="3">
    <source>
        <dbReference type="ARBA" id="ARBA00022806"/>
    </source>
</evidence>
<evidence type="ECO:0000259" key="5">
    <source>
        <dbReference type="Pfam" id="PF16203"/>
    </source>
</evidence>
<evidence type="ECO:0000313" key="7">
    <source>
        <dbReference type="Proteomes" id="UP000265520"/>
    </source>
</evidence>
<feature type="domain" description="ERCC3/RAD25/XPB helicase C-terminal" evidence="5">
    <location>
        <begin position="1"/>
        <end position="39"/>
    </location>
</feature>
<sequence>VGDNSIDIPEANVIIQISSHAGSRRQEAQRLGRILRAKVSF</sequence>
<dbReference type="InterPro" id="IPR050615">
    <property type="entry name" value="ATP-dep_DNA_Helicase"/>
</dbReference>
<dbReference type="PANTHER" id="PTHR11274">
    <property type="entry name" value="RAD25/XP-B DNA REPAIR HELICASE"/>
    <property type="match status" value="1"/>
</dbReference>
<dbReference type="GO" id="GO:0097550">
    <property type="term" value="C:transcription preinitiation complex"/>
    <property type="evidence" value="ECO:0007669"/>
    <property type="project" value="TreeGrafter"/>
</dbReference>
<dbReference type="EMBL" id="LXQA010211668">
    <property type="protein sequence ID" value="MCI34218.1"/>
    <property type="molecule type" value="Genomic_DNA"/>
</dbReference>
<feature type="non-terminal residue" evidence="6">
    <location>
        <position position="1"/>
    </location>
</feature>
<organism evidence="6 7">
    <name type="scientific">Trifolium medium</name>
    <dbReference type="NCBI Taxonomy" id="97028"/>
    <lineage>
        <taxon>Eukaryota</taxon>
        <taxon>Viridiplantae</taxon>
        <taxon>Streptophyta</taxon>
        <taxon>Embryophyta</taxon>
        <taxon>Tracheophyta</taxon>
        <taxon>Spermatophyta</taxon>
        <taxon>Magnoliopsida</taxon>
        <taxon>eudicotyledons</taxon>
        <taxon>Gunneridae</taxon>
        <taxon>Pentapetalae</taxon>
        <taxon>rosids</taxon>
        <taxon>fabids</taxon>
        <taxon>Fabales</taxon>
        <taxon>Fabaceae</taxon>
        <taxon>Papilionoideae</taxon>
        <taxon>50 kb inversion clade</taxon>
        <taxon>NPAAA clade</taxon>
        <taxon>Hologalegina</taxon>
        <taxon>IRL clade</taxon>
        <taxon>Trifolieae</taxon>
        <taxon>Trifolium</taxon>
    </lineage>
</organism>
<evidence type="ECO:0000313" key="6">
    <source>
        <dbReference type="EMBL" id="MCI34218.1"/>
    </source>
</evidence>
<dbReference type="SUPFAM" id="SSF52540">
    <property type="entry name" value="P-loop containing nucleoside triphosphate hydrolases"/>
    <property type="match status" value="1"/>
</dbReference>
<keyword evidence="2" id="KW-0378">Hydrolase</keyword>
<dbReference type="Proteomes" id="UP000265520">
    <property type="component" value="Unassembled WGS sequence"/>
</dbReference>
<evidence type="ECO:0000256" key="2">
    <source>
        <dbReference type="ARBA" id="ARBA00022801"/>
    </source>
</evidence>
<dbReference type="InterPro" id="IPR027417">
    <property type="entry name" value="P-loop_NTPase"/>
</dbReference>
<dbReference type="GO" id="GO:0005524">
    <property type="term" value="F:ATP binding"/>
    <property type="evidence" value="ECO:0007669"/>
    <property type="project" value="UniProtKB-KW"/>
</dbReference>
<keyword evidence="3" id="KW-0347">Helicase</keyword>
<proteinExistence type="predicted"/>
<name>A0A392RC56_9FABA</name>
<accession>A0A392RC56</accession>
<dbReference type="GO" id="GO:0005675">
    <property type="term" value="C:transcription factor TFIIH holo complex"/>
    <property type="evidence" value="ECO:0007669"/>
    <property type="project" value="TreeGrafter"/>
</dbReference>
<reference evidence="6 7" key="1">
    <citation type="journal article" date="2018" name="Front. Plant Sci.">
        <title>Red Clover (Trifolium pratense) and Zigzag Clover (T. medium) - A Picture of Genomic Similarities and Differences.</title>
        <authorList>
            <person name="Dluhosova J."/>
            <person name="Istvanek J."/>
            <person name="Nedelnik J."/>
            <person name="Repkova J."/>
        </authorList>
    </citation>
    <scope>NUCLEOTIDE SEQUENCE [LARGE SCALE GENOMIC DNA]</scope>
    <source>
        <strain evidence="7">cv. 10/8</strain>
        <tissue evidence="6">Leaf</tissue>
    </source>
</reference>
<keyword evidence="1" id="KW-0547">Nucleotide-binding</keyword>
<protein>
    <submittedName>
        <fullName evidence="6">Xeroderma pigmentosum complementation group B 2</fullName>
    </submittedName>
</protein>
<dbReference type="GO" id="GO:0043138">
    <property type="term" value="F:3'-5' DNA helicase activity"/>
    <property type="evidence" value="ECO:0007669"/>
    <property type="project" value="TreeGrafter"/>
</dbReference>
<dbReference type="AlphaFoldDB" id="A0A392RC56"/>
<dbReference type="GO" id="GO:0000112">
    <property type="term" value="C:nucleotide-excision repair factor 3 complex"/>
    <property type="evidence" value="ECO:0007669"/>
    <property type="project" value="TreeGrafter"/>
</dbReference>
<keyword evidence="4" id="KW-0067">ATP-binding</keyword>
<evidence type="ECO:0000256" key="4">
    <source>
        <dbReference type="ARBA" id="ARBA00022840"/>
    </source>
</evidence>
<dbReference type="PANTHER" id="PTHR11274:SF0">
    <property type="entry name" value="GENERAL TRANSCRIPTION AND DNA REPAIR FACTOR IIH HELICASE SUBUNIT XPB"/>
    <property type="match status" value="1"/>
</dbReference>
<dbReference type="InterPro" id="IPR032438">
    <property type="entry name" value="ERCC3_RAD25_C"/>
</dbReference>
<keyword evidence="7" id="KW-1185">Reference proteome</keyword>
<evidence type="ECO:0000256" key="1">
    <source>
        <dbReference type="ARBA" id="ARBA00022741"/>
    </source>
</evidence>